<feature type="compositionally biased region" description="Basic residues" evidence="1">
    <location>
        <begin position="43"/>
        <end position="54"/>
    </location>
</feature>
<protein>
    <submittedName>
        <fullName evidence="2">Uncharacterized protein</fullName>
    </submittedName>
</protein>
<name>A0AAV4CMU5_9GAST</name>
<reference evidence="2 3" key="1">
    <citation type="journal article" date="2021" name="Elife">
        <title>Chloroplast acquisition without the gene transfer in kleptoplastic sea slugs, Plakobranchus ocellatus.</title>
        <authorList>
            <person name="Maeda T."/>
            <person name="Takahashi S."/>
            <person name="Yoshida T."/>
            <person name="Shimamura S."/>
            <person name="Takaki Y."/>
            <person name="Nagai Y."/>
            <person name="Toyoda A."/>
            <person name="Suzuki Y."/>
            <person name="Arimoto A."/>
            <person name="Ishii H."/>
            <person name="Satoh N."/>
            <person name="Nishiyama T."/>
            <person name="Hasebe M."/>
            <person name="Maruyama T."/>
            <person name="Minagawa J."/>
            <person name="Obokata J."/>
            <person name="Shigenobu S."/>
        </authorList>
    </citation>
    <scope>NUCLEOTIDE SEQUENCE [LARGE SCALE GENOMIC DNA]</scope>
</reference>
<feature type="compositionally biased region" description="Basic residues" evidence="1">
    <location>
        <begin position="101"/>
        <end position="111"/>
    </location>
</feature>
<evidence type="ECO:0000256" key="1">
    <source>
        <dbReference type="SAM" id="MobiDB-lite"/>
    </source>
</evidence>
<accession>A0AAV4CMU5</accession>
<comment type="caution">
    <text evidence="2">The sequence shown here is derived from an EMBL/GenBank/DDBJ whole genome shotgun (WGS) entry which is preliminary data.</text>
</comment>
<feature type="compositionally biased region" description="Acidic residues" evidence="1">
    <location>
        <begin position="116"/>
        <end position="132"/>
    </location>
</feature>
<feature type="compositionally biased region" description="Basic residues" evidence="1">
    <location>
        <begin position="20"/>
        <end position="30"/>
    </location>
</feature>
<sequence>MRTFGTNIYTFSIYEERKENKKQKVFRARRGGGGGDKIEKEREKKKKEAKRRKTTTNTTKKEKEGDNEVKMMKTKKKKKKKKKKIIIMMMMRKEEEEMKTKQKKTIKKKRKKEDQKYDEDEEEEGGEGDDERNEERGAADKRKAHCTTRVSKENNEFSALCLNAWPFQDQEYWNVQYGNAADTNFDENLISCIKAPDGSTVKTSVSETLRNGPQECQVGNACSDEQCLFRLSGDVCFIRCTMPVPSGCIVESTDRYLTERVKLDLIIAFEKTF</sequence>
<feature type="compositionally biased region" description="Basic and acidic residues" evidence="1">
    <location>
        <begin position="91"/>
        <end position="100"/>
    </location>
</feature>
<proteinExistence type="predicted"/>
<gene>
    <name evidence="2" type="ORF">PoB_005986200</name>
</gene>
<keyword evidence="3" id="KW-1185">Reference proteome</keyword>
<feature type="region of interest" description="Disordered" evidence="1">
    <location>
        <begin position="20"/>
        <end position="147"/>
    </location>
</feature>
<feature type="compositionally biased region" description="Basic residues" evidence="1">
    <location>
        <begin position="72"/>
        <end position="85"/>
    </location>
</feature>
<dbReference type="EMBL" id="BLXT01006771">
    <property type="protein sequence ID" value="GFO33357.1"/>
    <property type="molecule type" value="Genomic_DNA"/>
</dbReference>
<organism evidence="2 3">
    <name type="scientific">Plakobranchus ocellatus</name>
    <dbReference type="NCBI Taxonomy" id="259542"/>
    <lineage>
        <taxon>Eukaryota</taxon>
        <taxon>Metazoa</taxon>
        <taxon>Spiralia</taxon>
        <taxon>Lophotrochozoa</taxon>
        <taxon>Mollusca</taxon>
        <taxon>Gastropoda</taxon>
        <taxon>Heterobranchia</taxon>
        <taxon>Euthyneura</taxon>
        <taxon>Panpulmonata</taxon>
        <taxon>Sacoglossa</taxon>
        <taxon>Placobranchoidea</taxon>
        <taxon>Plakobranchidae</taxon>
        <taxon>Plakobranchus</taxon>
    </lineage>
</organism>
<dbReference type="AlphaFoldDB" id="A0AAV4CMU5"/>
<evidence type="ECO:0000313" key="2">
    <source>
        <dbReference type="EMBL" id="GFO33357.1"/>
    </source>
</evidence>
<feature type="compositionally biased region" description="Basic and acidic residues" evidence="1">
    <location>
        <begin position="59"/>
        <end position="71"/>
    </location>
</feature>
<evidence type="ECO:0000313" key="3">
    <source>
        <dbReference type="Proteomes" id="UP000735302"/>
    </source>
</evidence>
<dbReference type="Proteomes" id="UP000735302">
    <property type="component" value="Unassembled WGS sequence"/>
</dbReference>